<dbReference type="InterPro" id="IPR009057">
    <property type="entry name" value="Homeodomain-like_sf"/>
</dbReference>
<sequence>MATQRRIGSPDAKNRAVLLDAAERLMLQEGYAAVSSRRVAERAGLKPQLVHYYFRTMDELFLEVFRRRAEEGLRHQAEALASDRPLRALWEFSVDPQGTALTMEFMSLANHRKEIRAEIARYAERFRQEQAEALAGLLDRAGVPAGDCSPAALSVLVTSVTRVVVMEKALGMSTGHEEAFAVVEQRLRDLEERLATAAAPAATPS</sequence>
<comment type="caution">
    <text evidence="6">The sequence shown here is derived from an EMBL/GenBank/DDBJ whole genome shotgun (WGS) entry which is preliminary data.</text>
</comment>
<evidence type="ECO:0000256" key="4">
    <source>
        <dbReference type="PROSITE-ProRule" id="PRU00335"/>
    </source>
</evidence>
<keyword evidence="7" id="KW-1185">Reference proteome</keyword>
<dbReference type="InterPro" id="IPR050109">
    <property type="entry name" value="HTH-type_TetR-like_transc_reg"/>
</dbReference>
<dbReference type="PANTHER" id="PTHR30055:SF234">
    <property type="entry name" value="HTH-TYPE TRANSCRIPTIONAL REGULATOR BETI"/>
    <property type="match status" value="1"/>
</dbReference>
<feature type="domain" description="HTH tetR-type" evidence="5">
    <location>
        <begin position="12"/>
        <end position="72"/>
    </location>
</feature>
<accession>A0ABW2XSL4</accession>
<dbReference type="Proteomes" id="UP001597063">
    <property type="component" value="Unassembled WGS sequence"/>
</dbReference>
<keyword evidence="1" id="KW-0805">Transcription regulation</keyword>
<name>A0ABW2XSL4_9ACTN</name>
<dbReference type="Pfam" id="PF00440">
    <property type="entry name" value="TetR_N"/>
    <property type="match status" value="1"/>
</dbReference>
<gene>
    <name evidence="6" type="ORF">ACFQZM_25580</name>
</gene>
<evidence type="ECO:0000259" key="5">
    <source>
        <dbReference type="PROSITE" id="PS50977"/>
    </source>
</evidence>
<dbReference type="Gene3D" id="1.10.357.10">
    <property type="entry name" value="Tetracycline Repressor, domain 2"/>
    <property type="match status" value="1"/>
</dbReference>
<dbReference type="RefSeq" id="WP_131761042.1">
    <property type="nucleotide sequence ID" value="NZ_CAACUY010000143.1"/>
</dbReference>
<keyword evidence="3" id="KW-0804">Transcription</keyword>
<keyword evidence="2 4" id="KW-0238">DNA-binding</keyword>
<evidence type="ECO:0000256" key="3">
    <source>
        <dbReference type="ARBA" id="ARBA00023163"/>
    </source>
</evidence>
<proteinExistence type="predicted"/>
<evidence type="ECO:0000313" key="6">
    <source>
        <dbReference type="EMBL" id="MFD0687892.1"/>
    </source>
</evidence>
<evidence type="ECO:0000256" key="2">
    <source>
        <dbReference type="ARBA" id="ARBA00023125"/>
    </source>
</evidence>
<dbReference type="SUPFAM" id="SSF46689">
    <property type="entry name" value="Homeodomain-like"/>
    <property type="match status" value="1"/>
</dbReference>
<protein>
    <submittedName>
        <fullName evidence="6">TetR/AcrR family transcriptional regulator</fullName>
    </submittedName>
</protein>
<evidence type="ECO:0000313" key="7">
    <source>
        <dbReference type="Proteomes" id="UP001597063"/>
    </source>
</evidence>
<dbReference type="PROSITE" id="PS50977">
    <property type="entry name" value="HTH_TETR_2"/>
    <property type="match status" value="1"/>
</dbReference>
<feature type="DNA-binding region" description="H-T-H motif" evidence="4">
    <location>
        <begin position="35"/>
        <end position="54"/>
    </location>
</feature>
<dbReference type="EMBL" id="JBHTGP010000013">
    <property type="protein sequence ID" value="MFD0687892.1"/>
    <property type="molecule type" value="Genomic_DNA"/>
</dbReference>
<evidence type="ECO:0000256" key="1">
    <source>
        <dbReference type="ARBA" id="ARBA00023015"/>
    </source>
</evidence>
<dbReference type="PANTHER" id="PTHR30055">
    <property type="entry name" value="HTH-TYPE TRANSCRIPTIONAL REGULATOR RUTR"/>
    <property type="match status" value="1"/>
</dbReference>
<dbReference type="PRINTS" id="PR00455">
    <property type="entry name" value="HTHTETR"/>
</dbReference>
<organism evidence="6 7">
    <name type="scientific">Actinomadura fibrosa</name>
    <dbReference type="NCBI Taxonomy" id="111802"/>
    <lineage>
        <taxon>Bacteria</taxon>
        <taxon>Bacillati</taxon>
        <taxon>Actinomycetota</taxon>
        <taxon>Actinomycetes</taxon>
        <taxon>Streptosporangiales</taxon>
        <taxon>Thermomonosporaceae</taxon>
        <taxon>Actinomadura</taxon>
    </lineage>
</organism>
<dbReference type="InterPro" id="IPR001647">
    <property type="entry name" value="HTH_TetR"/>
</dbReference>
<reference evidence="7" key="1">
    <citation type="journal article" date="2019" name="Int. J. Syst. Evol. Microbiol.">
        <title>The Global Catalogue of Microorganisms (GCM) 10K type strain sequencing project: providing services to taxonomists for standard genome sequencing and annotation.</title>
        <authorList>
            <consortium name="The Broad Institute Genomics Platform"/>
            <consortium name="The Broad Institute Genome Sequencing Center for Infectious Disease"/>
            <person name="Wu L."/>
            <person name="Ma J."/>
        </authorList>
    </citation>
    <scope>NUCLEOTIDE SEQUENCE [LARGE SCALE GENOMIC DNA]</scope>
    <source>
        <strain evidence="7">JCM 9371</strain>
    </source>
</reference>